<evidence type="ECO:0000259" key="4">
    <source>
        <dbReference type="PROSITE" id="PS51186"/>
    </source>
</evidence>
<dbReference type="GO" id="GO:0016747">
    <property type="term" value="F:acyltransferase activity, transferring groups other than amino-acyl groups"/>
    <property type="evidence" value="ECO:0007669"/>
    <property type="project" value="InterPro"/>
</dbReference>
<dbReference type="PANTHER" id="PTHR43334:SF1">
    <property type="entry name" value="3-HYDROXYPROPIONATE--COA LIGASE [ADP-FORMING]"/>
    <property type="match status" value="1"/>
</dbReference>
<dbReference type="InterPro" id="IPR032875">
    <property type="entry name" value="Succ_CoA_lig_flav_dom"/>
</dbReference>
<evidence type="ECO:0000256" key="2">
    <source>
        <dbReference type="ARBA" id="ARBA00022741"/>
    </source>
</evidence>
<dbReference type="STRING" id="1304275.C41B8_02997"/>
<dbReference type="InterPro" id="IPR000182">
    <property type="entry name" value="GNAT_dom"/>
</dbReference>
<dbReference type="GO" id="GO:0016874">
    <property type="term" value="F:ligase activity"/>
    <property type="evidence" value="ECO:0007669"/>
    <property type="project" value="UniProtKB-KW"/>
</dbReference>
<dbReference type="Pfam" id="PF13607">
    <property type="entry name" value="Succ_CoA_lig"/>
    <property type="match status" value="1"/>
</dbReference>
<evidence type="ECO:0000256" key="1">
    <source>
        <dbReference type="ARBA" id="ARBA00022598"/>
    </source>
</evidence>
<evidence type="ECO:0000313" key="6">
    <source>
        <dbReference type="Proteomes" id="UP000028302"/>
    </source>
</evidence>
<name>A0A084IQS9_SALHC</name>
<keyword evidence="1" id="KW-0436">Ligase</keyword>
<dbReference type="PANTHER" id="PTHR43334">
    <property type="entry name" value="ACETATE--COA LIGASE [ADP-FORMING]"/>
    <property type="match status" value="1"/>
</dbReference>
<evidence type="ECO:0000256" key="3">
    <source>
        <dbReference type="ARBA" id="ARBA00022840"/>
    </source>
</evidence>
<dbReference type="OrthoDB" id="9807426at2"/>
<dbReference type="PROSITE" id="PS51186">
    <property type="entry name" value="GNAT"/>
    <property type="match status" value="1"/>
</dbReference>
<keyword evidence="3" id="KW-0067">ATP-binding</keyword>
<feature type="domain" description="N-acetyltransferase" evidence="4">
    <location>
        <begin position="619"/>
        <end position="774"/>
    </location>
</feature>
<dbReference type="Pfam" id="PF00583">
    <property type="entry name" value="Acetyltransf_1"/>
    <property type="match status" value="1"/>
</dbReference>
<dbReference type="EMBL" id="APNK01000002">
    <property type="protein sequence ID" value="KEZ79063.1"/>
    <property type="molecule type" value="Genomic_DNA"/>
</dbReference>
<evidence type="ECO:0000313" key="5">
    <source>
        <dbReference type="EMBL" id="KEZ79063.1"/>
    </source>
</evidence>
<dbReference type="GO" id="GO:0005524">
    <property type="term" value="F:ATP binding"/>
    <property type="evidence" value="ECO:0007669"/>
    <property type="project" value="UniProtKB-KW"/>
</dbReference>
<dbReference type="Gene3D" id="3.40.50.261">
    <property type="entry name" value="Succinyl-CoA synthetase domains"/>
    <property type="match status" value="2"/>
</dbReference>
<dbReference type="Proteomes" id="UP000028302">
    <property type="component" value="Unassembled WGS sequence"/>
</dbReference>
<comment type="caution">
    <text evidence="5">The sequence shown here is derived from an EMBL/GenBank/DDBJ whole genome shotgun (WGS) entry which is preliminary data.</text>
</comment>
<keyword evidence="2" id="KW-0547">Nucleotide-binding</keyword>
<dbReference type="eggNOG" id="COG1247">
    <property type="taxonomic scope" value="Bacteria"/>
</dbReference>
<dbReference type="Gene3D" id="3.40.630.30">
    <property type="match status" value="1"/>
</dbReference>
<proteinExistence type="predicted"/>
<organism evidence="5 6">
    <name type="scientific">Salinisphaera hydrothermalis (strain C41B8)</name>
    <dbReference type="NCBI Taxonomy" id="1304275"/>
    <lineage>
        <taxon>Bacteria</taxon>
        <taxon>Pseudomonadati</taxon>
        <taxon>Pseudomonadota</taxon>
        <taxon>Gammaproteobacteria</taxon>
        <taxon>Salinisphaerales</taxon>
        <taxon>Salinisphaeraceae</taxon>
        <taxon>Salinisphaera</taxon>
    </lineage>
</organism>
<reference evidence="5 6" key="1">
    <citation type="submission" date="2013-03" db="EMBL/GenBank/DDBJ databases">
        <title>Salinisphaera hydrothermalis C41B8 Genome Sequencing.</title>
        <authorList>
            <person name="Li C."/>
            <person name="Lai Q."/>
            <person name="Shao Z."/>
        </authorList>
    </citation>
    <scope>NUCLEOTIDE SEQUENCE [LARGE SCALE GENOMIC DNA]</scope>
    <source>
        <strain evidence="5 6">C41B8</strain>
    </source>
</reference>
<accession>A0A084IQS9</accession>
<dbReference type="SUPFAM" id="SSF55729">
    <property type="entry name" value="Acyl-CoA N-acyltransferases (Nat)"/>
    <property type="match status" value="1"/>
</dbReference>
<dbReference type="CDD" id="cd04301">
    <property type="entry name" value="NAT_SF"/>
    <property type="match status" value="1"/>
</dbReference>
<dbReference type="RefSeq" id="WP_037333671.1">
    <property type="nucleotide sequence ID" value="NZ_APNK01000002.1"/>
</dbReference>
<dbReference type="eggNOG" id="COG1042">
    <property type="taxonomic scope" value="Bacteria"/>
</dbReference>
<gene>
    <name evidence="5" type="ORF">C41B8_02997</name>
</gene>
<dbReference type="InterPro" id="IPR051538">
    <property type="entry name" value="Acyl-CoA_Synth/Transferase"/>
</dbReference>
<dbReference type="InterPro" id="IPR016102">
    <property type="entry name" value="Succinyl-CoA_synth-like"/>
</dbReference>
<dbReference type="SUPFAM" id="SSF52210">
    <property type="entry name" value="Succinyl-CoA synthetase domains"/>
    <property type="match status" value="2"/>
</dbReference>
<dbReference type="InterPro" id="IPR016181">
    <property type="entry name" value="Acyl_CoA_acyltransferase"/>
</dbReference>
<dbReference type="Gene3D" id="3.30.470.20">
    <property type="entry name" value="ATP-grasp fold, B domain"/>
    <property type="match status" value="1"/>
</dbReference>
<sequence>MTLRNIDALFSGARATVFGRTTTSAQTQLLANLTSSADDDVMHVTARAHRARLPAQPGPCAVILDPRWGKPDIIAALAEAGCRAVVWAAPKRIGDDVLRAARPTNMRLLGGRTAGVFDTRNGLNMTTLASLPRPGKVALISQSQSLTAAAVDWALGRNLGFSWLACTGAEADIDAADLLDHAALDPRTRAVVLQIGEIAEPRKFMSAARAAARVKPVLVLQTRADRPGTPPGPDPARSAAFARAGLVECENLGGLFDGLAALELLPSVRQDRVMVLGNGAGVCALGTDALRRAALTPAEAGSDTVEKLGEVAPRAHNTGAGIDLASSDIPETLAALRLALADRSVDAALLVHSPVAGHPHEPMVEAIADAKLDARLMTVWLGLHTALPARAASAQARLATFASADEAARAIHYRRSYHEAHELLTATPPPDPTVTADAGAIRHRLHVLAEDGVEWLSAEDTQETLAAYGIVGGPSGRAGADPSIRVRIEVIDHPELGMVMRVTDESLGVAPAYGFAPLDALLARRMLEGASAGRLSATVEAVEALAQALVRLSKLVVDIAEITRLDLHLAIGPHGRLHTPTDTLIEITADPRPPRRRLAMSPYPARMRHRVTLRDHRTYIVRAIHPSDEPLVLDLLESLSPEEIRLRFFNTIRHFSHDMAARMTQIDYDREVSLVISPAKRPGELTAMGTIIADPDGREAEFAVLVHHAHTGVGLGRHLLDCLLRQAHARGIGTVYGEILADNRPMLELARSLGFTIRRSLDDATSVRAEIDVARYRNAELPPPQDSDDAP</sequence>
<dbReference type="AlphaFoldDB" id="A0A084IQS9"/>
<dbReference type="PATRIC" id="fig|1304275.5.peg.609"/>
<keyword evidence="6" id="KW-1185">Reference proteome</keyword>
<protein>
    <submittedName>
        <fullName evidence="5">Acyl-CoA synthetase</fullName>
    </submittedName>
</protein>